<protein>
    <submittedName>
        <fullName evidence="2">Phosphohistidine phosphatase</fullName>
    </submittedName>
</protein>
<dbReference type="InterPro" id="IPR013078">
    <property type="entry name" value="His_Pase_superF_clade-1"/>
</dbReference>
<dbReference type="SMART" id="SM00855">
    <property type="entry name" value="PGAM"/>
    <property type="match status" value="1"/>
</dbReference>
<proteinExistence type="predicted"/>
<accession>A0A2K8U6J1</accession>
<name>A0A2K8U6J1_9GAMM</name>
<reference evidence="2 3" key="1">
    <citation type="submission" date="2017-03" db="EMBL/GenBank/DDBJ databases">
        <title>Complete genome sequence of Candidatus 'Thiodictyon syntrophicum' sp. nov. strain Cad16T, a photolithoautotroph purple sulfur bacterium isolated from an alpine meromictic lake.</title>
        <authorList>
            <person name="Luedin S.M."/>
            <person name="Pothier J.F."/>
            <person name="Danza F."/>
            <person name="Storelli N."/>
            <person name="Wittwer M."/>
            <person name="Tonolla M."/>
        </authorList>
    </citation>
    <scope>NUCLEOTIDE SEQUENCE [LARGE SCALE GENOMIC DNA]</scope>
    <source>
        <strain evidence="2 3">Cad16T</strain>
    </source>
</reference>
<evidence type="ECO:0000313" key="3">
    <source>
        <dbReference type="Proteomes" id="UP000232638"/>
    </source>
</evidence>
<dbReference type="CDD" id="cd07067">
    <property type="entry name" value="HP_PGM_like"/>
    <property type="match status" value="1"/>
</dbReference>
<dbReference type="EMBL" id="CP020370">
    <property type="protein sequence ID" value="AUB81157.1"/>
    <property type="molecule type" value="Genomic_DNA"/>
</dbReference>
<evidence type="ECO:0000313" key="2">
    <source>
        <dbReference type="EMBL" id="AUB81157.1"/>
    </source>
</evidence>
<dbReference type="Pfam" id="PF00300">
    <property type="entry name" value="His_Phos_1"/>
    <property type="match status" value="1"/>
</dbReference>
<dbReference type="PANTHER" id="PTHR47623">
    <property type="entry name" value="OS09G0287300 PROTEIN"/>
    <property type="match status" value="1"/>
</dbReference>
<dbReference type="AlphaFoldDB" id="A0A2K8U6J1"/>
<dbReference type="KEGG" id="tsy:THSYN_09465"/>
<keyword evidence="3" id="KW-1185">Reference proteome</keyword>
<sequence length="174" mass="18780">MSRELLIMRHAKSDWDGGGADFDRPLTRRGKADAPKVGAWLAQEGLVPDHVVSSPARRAHQTALRVCKALGLPKGQIDWDPRVYDADLDGLLEALGCCPPDAPRVLLIGHNPGLQTLLLHLADAAPVEREDGKLLTTAALARLTMPEHWTSLPAGCAQLISITRPRDLQGTAPQ</sequence>
<dbReference type="RefSeq" id="WP_100918934.1">
    <property type="nucleotide sequence ID" value="NZ_CP020370.1"/>
</dbReference>
<organism evidence="2 3">
    <name type="scientific">Candidatus Thiodictyon syntrophicum</name>
    <dbReference type="NCBI Taxonomy" id="1166950"/>
    <lineage>
        <taxon>Bacteria</taxon>
        <taxon>Pseudomonadati</taxon>
        <taxon>Pseudomonadota</taxon>
        <taxon>Gammaproteobacteria</taxon>
        <taxon>Chromatiales</taxon>
        <taxon>Chromatiaceae</taxon>
        <taxon>Thiodictyon</taxon>
    </lineage>
</organism>
<dbReference type="Proteomes" id="UP000232638">
    <property type="component" value="Chromosome"/>
</dbReference>
<feature type="binding site" evidence="1">
    <location>
        <position position="58"/>
    </location>
    <ligand>
        <name>substrate</name>
    </ligand>
</feature>
<dbReference type="PANTHER" id="PTHR47623:SF1">
    <property type="entry name" value="OS09G0287300 PROTEIN"/>
    <property type="match status" value="1"/>
</dbReference>
<evidence type="ECO:0000256" key="1">
    <source>
        <dbReference type="PIRSR" id="PIRSR613078-2"/>
    </source>
</evidence>
<dbReference type="OrthoDB" id="9810154at2"/>
<dbReference type="Gene3D" id="3.40.50.1240">
    <property type="entry name" value="Phosphoglycerate mutase-like"/>
    <property type="match status" value="1"/>
</dbReference>
<gene>
    <name evidence="2" type="ORF">THSYN_09465</name>
</gene>
<dbReference type="InterPro" id="IPR029033">
    <property type="entry name" value="His_PPase_superfam"/>
</dbReference>
<dbReference type="SUPFAM" id="SSF53254">
    <property type="entry name" value="Phosphoglycerate mutase-like"/>
    <property type="match status" value="1"/>
</dbReference>